<sequence length="105" mass="10779">MKIGNSPELNAYTKLSNERPGATDAGRAQPGKAGQTDAGAQVELSSTASSLIAGAGSDEGSFDTEKVQRIAKAIEDGKFTINADAIADKLIANATEMVGRSMPSH</sequence>
<dbReference type="InterPro" id="IPR007412">
    <property type="entry name" value="FlgM"/>
</dbReference>
<dbReference type="Pfam" id="PF04316">
    <property type="entry name" value="FlgM"/>
    <property type="match status" value="1"/>
</dbReference>
<keyword evidence="12" id="KW-1185">Reference proteome</keyword>
<dbReference type="AlphaFoldDB" id="A0A246JFM7"/>
<dbReference type="NCBIfam" id="TIGR03824">
    <property type="entry name" value="FlgM_jcvi"/>
    <property type="match status" value="1"/>
</dbReference>
<comment type="function">
    <text evidence="7">Responsible for the coupling of flagellin expression to flagellar assembly by preventing expression of the flagellin genes when a component of the middle class of proteins is defective. It negatively regulates flagellar genes by inhibiting the activity of FliA by directly binding to FliA.</text>
</comment>
<evidence type="ECO:0000256" key="4">
    <source>
        <dbReference type="ARBA" id="ARBA00022795"/>
    </source>
</evidence>
<evidence type="ECO:0000256" key="9">
    <source>
        <dbReference type="SAM" id="MobiDB-lite"/>
    </source>
</evidence>
<keyword evidence="11" id="KW-0969">Cilium</keyword>
<keyword evidence="5" id="KW-0805">Transcription regulation</keyword>
<evidence type="ECO:0000256" key="6">
    <source>
        <dbReference type="ARBA" id="ARBA00023163"/>
    </source>
</evidence>
<dbReference type="InterPro" id="IPR035890">
    <property type="entry name" value="Anti-sigma-28_factor_FlgM_sf"/>
</dbReference>
<feature type="domain" description="Anti-sigma-28 factor FlgM C-terminal" evidence="10">
    <location>
        <begin position="41"/>
        <end position="91"/>
    </location>
</feature>
<feature type="region of interest" description="Disordered" evidence="9">
    <location>
        <begin position="1"/>
        <end position="42"/>
    </location>
</feature>
<keyword evidence="6" id="KW-0804">Transcription</keyword>
<keyword evidence="3" id="KW-0678">Repressor</keyword>
<evidence type="ECO:0000256" key="1">
    <source>
        <dbReference type="ARBA" id="ARBA00005322"/>
    </source>
</evidence>
<keyword evidence="4" id="KW-1005">Bacterial flagellum biogenesis</keyword>
<evidence type="ECO:0000256" key="2">
    <source>
        <dbReference type="ARBA" id="ARBA00017823"/>
    </source>
</evidence>
<protein>
    <recommendedName>
        <fullName evidence="2">Negative regulator of flagellin synthesis</fullName>
    </recommendedName>
    <alternativeName>
        <fullName evidence="8">Anti-sigma-28 factor</fullName>
    </alternativeName>
</protein>
<dbReference type="Proteomes" id="UP000197468">
    <property type="component" value="Unassembled WGS sequence"/>
</dbReference>
<evidence type="ECO:0000259" key="10">
    <source>
        <dbReference type="Pfam" id="PF04316"/>
    </source>
</evidence>
<evidence type="ECO:0000256" key="5">
    <source>
        <dbReference type="ARBA" id="ARBA00023015"/>
    </source>
</evidence>
<dbReference type="InterPro" id="IPR031316">
    <property type="entry name" value="FlgM_C"/>
</dbReference>
<dbReference type="SUPFAM" id="SSF101498">
    <property type="entry name" value="Anti-sigma factor FlgM"/>
    <property type="match status" value="1"/>
</dbReference>
<comment type="similarity">
    <text evidence="1">Belongs to the FlgM family.</text>
</comment>
<evidence type="ECO:0000256" key="3">
    <source>
        <dbReference type="ARBA" id="ARBA00022491"/>
    </source>
</evidence>
<organism evidence="11 12">
    <name type="scientific">Roseateles aquatilis</name>
    <dbReference type="NCBI Taxonomy" id="431061"/>
    <lineage>
        <taxon>Bacteria</taxon>
        <taxon>Pseudomonadati</taxon>
        <taxon>Pseudomonadota</taxon>
        <taxon>Betaproteobacteria</taxon>
        <taxon>Burkholderiales</taxon>
        <taxon>Sphaerotilaceae</taxon>
        <taxon>Roseateles</taxon>
    </lineage>
</organism>
<reference evidence="11 12" key="1">
    <citation type="journal article" date="2008" name="Int. J. Syst. Evol. Microbiol.">
        <title>Description of Roseateles aquatilis sp. nov. and Roseateles terrae sp. nov., in the class Betaproteobacteria, and emended description of the genus Roseateles.</title>
        <authorList>
            <person name="Gomila M."/>
            <person name="Bowien B."/>
            <person name="Falsen E."/>
            <person name="Moore E.R."/>
            <person name="Lalucat J."/>
        </authorList>
    </citation>
    <scope>NUCLEOTIDE SEQUENCE [LARGE SCALE GENOMIC DNA]</scope>
    <source>
        <strain evidence="11 12">CCUG 48205</strain>
    </source>
</reference>
<keyword evidence="11" id="KW-0966">Cell projection</keyword>
<name>A0A246JFM7_9BURK</name>
<dbReference type="RefSeq" id="WP_088384559.1">
    <property type="nucleotide sequence ID" value="NZ_NIOF01000003.1"/>
</dbReference>
<proteinExistence type="inferred from homology"/>
<evidence type="ECO:0000313" key="12">
    <source>
        <dbReference type="Proteomes" id="UP000197468"/>
    </source>
</evidence>
<gene>
    <name evidence="11" type="primary">flgM</name>
    <name evidence="11" type="ORF">CDN99_09150</name>
</gene>
<dbReference type="EMBL" id="NIOF01000003">
    <property type="protein sequence ID" value="OWQ91331.1"/>
    <property type="molecule type" value="Genomic_DNA"/>
</dbReference>
<dbReference type="OrthoDB" id="5298032at2"/>
<comment type="caution">
    <text evidence="11">The sequence shown here is derived from an EMBL/GenBank/DDBJ whole genome shotgun (WGS) entry which is preliminary data.</text>
</comment>
<accession>A0A246JFM7</accession>
<keyword evidence="11" id="KW-0282">Flagellum</keyword>
<dbReference type="GO" id="GO:0045892">
    <property type="term" value="P:negative regulation of DNA-templated transcription"/>
    <property type="evidence" value="ECO:0007669"/>
    <property type="project" value="InterPro"/>
</dbReference>
<evidence type="ECO:0000256" key="7">
    <source>
        <dbReference type="ARBA" id="ARBA00024739"/>
    </source>
</evidence>
<dbReference type="GO" id="GO:0044781">
    <property type="term" value="P:bacterial-type flagellum organization"/>
    <property type="evidence" value="ECO:0007669"/>
    <property type="project" value="UniProtKB-KW"/>
</dbReference>
<evidence type="ECO:0000313" key="11">
    <source>
        <dbReference type="EMBL" id="OWQ91331.1"/>
    </source>
</evidence>
<evidence type="ECO:0000256" key="8">
    <source>
        <dbReference type="ARBA" id="ARBA00030117"/>
    </source>
</evidence>